<reference evidence="3 4" key="1">
    <citation type="submission" date="2019-06" db="EMBL/GenBank/DDBJ databases">
        <authorList>
            <person name="Li M."/>
        </authorList>
    </citation>
    <scope>NUCLEOTIDE SEQUENCE [LARGE SCALE GENOMIC DNA]</scope>
    <source>
        <strain evidence="3 4">BGMRC6574</strain>
    </source>
</reference>
<dbReference type="InterPro" id="IPR029058">
    <property type="entry name" value="AB_hydrolase_fold"/>
</dbReference>
<dbReference type="SUPFAM" id="SSF53474">
    <property type="entry name" value="alpha/beta-Hydrolases"/>
    <property type="match status" value="1"/>
</dbReference>
<comment type="caution">
    <text evidence="3">The sequence shown here is derived from an EMBL/GenBank/DDBJ whole genome shotgun (WGS) entry which is preliminary data.</text>
</comment>
<dbReference type="GO" id="GO:0016787">
    <property type="term" value="F:hydrolase activity"/>
    <property type="evidence" value="ECO:0007669"/>
    <property type="project" value="UniProtKB-KW"/>
</dbReference>
<dbReference type="Pfam" id="PF07859">
    <property type="entry name" value="Abhydrolase_3"/>
    <property type="match status" value="1"/>
</dbReference>
<dbReference type="EMBL" id="VHLH01000018">
    <property type="protein sequence ID" value="TPW27947.1"/>
    <property type="molecule type" value="Genomic_DNA"/>
</dbReference>
<accession>A0A506U7S9</accession>
<name>A0A506U7S9_9HYPH</name>
<dbReference type="Proteomes" id="UP000320314">
    <property type="component" value="Unassembled WGS sequence"/>
</dbReference>
<dbReference type="AlphaFoldDB" id="A0A506U7S9"/>
<dbReference type="Gene3D" id="3.40.50.1820">
    <property type="entry name" value="alpha/beta hydrolase"/>
    <property type="match status" value="1"/>
</dbReference>
<dbReference type="RefSeq" id="WP_141166993.1">
    <property type="nucleotide sequence ID" value="NZ_VHLH01000018.1"/>
</dbReference>
<evidence type="ECO:0000256" key="1">
    <source>
        <dbReference type="ARBA" id="ARBA00022801"/>
    </source>
</evidence>
<dbReference type="InterPro" id="IPR013094">
    <property type="entry name" value="AB_hydrolase_3"/>
</dbReference>
<evidence type="ECO:0000313" key="4">
    <source>
        <dbReference type="Proteomes" id="UP000320314"/>
    </source>
</evidence>
<dbReference type="PANTHER" id="PTHR48081:SF8">
    <property type="entry name" value="ALPHA_BETA HYDROLASE FOLD-3 DOMAIN-CONTAINING PROTEIN-RELATED"/>
    <property type="match status" value="1"/>
</dbReference>
<keyword evidence="4" id="KW-1185">Reference proteome</keyword>
<gene>
    <name evidence="3" type="ORF">FJU11_10410</name>
</gene>
<evidence type="ECO:0000313" key="3">
    <source>
        <dbReference type="EMBL" id="TPW27947.1"/>
    </source>
</evidence>
<evidence type="ECO:0000259" key="2">
    <source>
        <dbReference type="Pfam" id="PF07859"/>
    </source>
</evidence>
<sequence length="328" mass="35483">MERNDAPEASWREAYAARLDADVRTFIEETEACYPPDAADLTVERQRTVYDAMARTFAVGRPVGIVTNDTFVDAGSHTVPVRVYDREDTTPQACVVFYHGGGFVVGGLESHDDVCAEICAATRCRVVSVDYRLSPEHVHPAAFDDALDAYDWVGRTSGLPLVLCGDSAGGNLAAAVAHAKRGSSREPAGQVLIYPSLGFEMEGRSYREHANAPMLTMDDLLFYREIRSGNGDRSGEPTFAPLADGNLAGLPPTFVASAEFDPLASDGERYCQGIREAGGRAIWFEDVGLVHGHLRARHRTVRAGESFARVIAAIGAFAAGEWPYAKPV</sequence>
<protein>
    <submittedName>
        <fullName evidence="3">Alpha/beta hydrolase</fullName>
    </submittedName>
</protein>
<organism evidence="3 4">
    <name type="scientific">Pararhizobium mangrovi</name>
    <dbReference type="NCBI Taxonomy" id="2590452"/>
    <lineage>
        <taxon>Bacteria</taxon>
        <taxon>Pseudomonadati</taxon>
        <taxon>Pseudomonadota</taxon>
        <taxon>Alphaproteobacteria</taxon>
        <taxon>Hyphomicrobiales</taxon>
        <taxon>Rhizobiaceae</taxon>
        <taxon>Rhizobium/Agrobacterium group</taxon>
        <taxon>Pararhizobium</taxon>
    </lineage>
</organism>
<keyword evidence="1 3" id="KW-0378">Hydrolase</keyword>
<dbReference type="OrthoDB" id="9806180at2"/>
<feature type="domain" description="Alpha/beta hydrolase fold-3" evidence="2">
    <location>
        <begin position="95"/>
        <end position="293"/>
    </location>
</feature>
<dbReference type="PANTHER" id="PTHR48081">
    <property type="entry name" value="AB HYDROLASE SUPERFAMILY PROTEIN C4A8.06C"/>
    <property type="match status" value="1"/>
</dbReference>
<proteinExistence type="predicted"/>
<dbReference type="InterPro" id="IPR050300">
    <property type="entry name" value="GDXG_lipolytic_enzyme"/>
</dbReference>